<name>A0A2J6SQ04_9HELO</name>
<dbReference type="InParanoid" id="A0A2J6SQ04"/>
<protein>
    <recommendedName>
        <fullName evidence="4">Transcription factor domain-containing protein</fullName>
    </recommendedName>
</protein>
<evidence type="ECO:0000313" key="2">
    <source>
        <dbReference type="EMBL" id="PMD52872.1"/>
    </source>
</evidence>
<reference evidence="2 3" key="1">
    <citation type="submission" date="2016-04" db="EMBL/GenBank/DDBJ databases">
        <title>A degradative enzymes factory behind the ericoid mycorrhizal symbiosis.</title>
        <authorList>
            <consortium name="DOE Joint Genome Institute"/>
            <person name="Martino E."/>
            <person name="Morin E."/>
            <person name="Grelet G."/>
            <person name="Kuo A."/>
            <person name="Kohler A."/>
            <person name="Daghino S."/>
            <person name="Barry K."/>
            <person name="Choi C."/>
            <person name="Cichocki N."/>
            <person name="Clum A."/>
            <person name="Copeland A."/>
            <person name="Hainaut M."/>
            <person name="Haridas S."/>
            <person name="Labutti K."/>
            <person name="Lindquist E."/>
            <person name="Lipzen A."/>
            <person name="Khouja H.-R."/>
            <person name="Murat C."/>
            <person name="Ohm R."/>
            <person name="Olson A."/>
            <person name="Spatafora J."/>
            <person name="Veneault-Fourrey C."/>
            <person name="Henrissat B."/>
            <person name="Grigoriev I."/>
            <person name="Martin F."/>
            <person name="Perotto S."/>
        </authorList>
    </citation>
    <scope>NUCLEOTIDE SEQUENCE [LARGE SCALE GENOMIC DNA]</scope>
    <source>
        <strain evidence="2 3">E</strain>
    </source>
</reference>
<feature type="compositionally biased region" description="Low complexity" evidence="1">
    <location>
        <begin position="17"/>
        <end position="30"/>
    </location>
</feature>
<evidence type="ECO:0000313" key="3">
    <source>
        <dbReference type="Proteomes" id="UP000235371"/>
    </source>
</evidence>
<dbReference type="OrthoDB" id="3469466at2759"/>
<feature type="region of interest" description="Disordered" evidence="1">
    <location>
        <begin position="1"/>
        <end position="47"/>
    </location>
</feature>
<sequence length="657" mass="72255">MNSTVVPGTSDDEEIISSPLSTSGPSSFLFVNETSDAPSYKPGKRHDVRSHIRRYNSKQFKETHKTAGKRATSRPKYAPLTTRSLESDTSCYLEHNRDCPSPKTRLRFSTRDSGSLSEASTLIKLNESPCNSIPPSTVTETLEPSELQGGLTTYCKACGQPLSRPKLKQRYLSKDGSLIPGTSMWKILLKPSPVEALGAGRVDPFSSFPMDEPSRSSLELIDHGACDLPLKRTSYLDLLRLKTHTLPVVTCFLPGLMPDEVAPGEVDRLSKAWFASGLQTPLLFHALIYVGSNHLDFMRWSNIFPNAPEPLSHKLIVIQKLSQALSDPRQASRDEIILAILILASEVSISKKGNSSPFNSPLRSLRWLNMYGSYKPVPQHAKAVADIIRMRGGLENLELYGLAEIIVSGDIISSTNSLAKPRFPPLRIHTASIPSLKAWAISPPRPAIQTQASAFQSLKEYGITESMLQVLDSISAFTLAVDYYLQGKPFGLKLGAIARVRTAIQQRLLLLQTAEELSIPSSSSKPKPNIYECCRLTALIYGVGVVLPVPNSHSVLQELVRRLMIAIGILDIRTFGAELGGVLLWMLVLGGIAALDTPERHWFASQLAWIVRRLVIDDWEGVEDILGSFLWLDSVCGQGGRLLWSESMAASYSVPLS</sequence>
<evidence type="ECO:0000256" key="1">
    <source>
        <dbReference type="SAM" id="MobiDB-lite"/>
    </source>
</evidence>
<dbReference type="STRING" id="1095630.A0A2J6SQ04"/>
<dbReference type="EMBL" id="KZ613895">
    <property type="protein sequence ID" value="PMD52872.1"/>
    <property type="molecule type" value="Genomic_DNA"/>
</dbReference>
<evidence type="ECO:0008006" key="4">
    <source>
        <dbReference type="Google" id="ProtNLM"/>
    </source>
</evidence>
<accession>A0A2J6SQ04</accession>
<gene>
    <name evidence="2" type="ORF">K444DRAFT_635810</name>
</gene>
<organism evidence="2 3">
    <name type="scientific">Hyaloscypha bicolor E</name>
    <dbReference type="NCBI Taxonomy" id="1095630"/>
    <lineage>
        <taxon>Eukaryota</taxon>
        <taxon>Fungi</taxon>
        <taxon>Dikarya</taxon>
        <taxon>Ascomycota</taxon>
        <taxon>Pezizomycotina</taxon>
        <taxon>Leotiomycetes</taxon>
        <taxon>Helotiales</taxon>
        <taxon>Hyaloscyphaceae</taxon>
        <taxon>Hyaloscypha</taxon>
        <taxon>Hyaloscypha bicolor</taxon>
    </lineage>
</organism>
<dbReference type="RefSeq" id="XP_024729776.1">
    <property type="nucleotide sequence ID" value="XM_024883916.1"/>
</dbReference>
<proteinExistence type="predicted"/>
<dbReference type="AlphaFoldDB" id="A0A2J6SQ04"/>
<dbReference type="GeneID" id="36591993"/>
<dbReference type="PANTHER" id="PTHR37540">
    <property type="entry name" value="TRANSCRIPTION FACTOR (ACR-2), PUTATIVE-RELATED-RELATED"/>
    <property type="match status" value="1"/>
</dbReference>
<dbReference type="Proteomes" id="UP000235371">
    <property type="component" value="Unassembled WGS sequence"/>
</dbReference>
<dbReference type="PANTHER" id="PTHR37540:SF10">
    <property type="entry name" value="SIGMA-70 REGION 2 FAMILY PROTEIN"/>
    <property type="match status" value="1"/>
</dbReference>
<keyword evidence="3" id="KW-1185">Reference proteome</keyword>
<dbReference type="InterPro" id="IPR021858">
    <property type="entry name" value="Fun_TF"/>
</dbReference>
<dbReference type="Pfam" id="PF11951">
    <property type="entry name" value="Fungal_trans_2"/>
    <property type="match status" value="1"/>
</dbReference>